<dbReference type="RefSeq" id="WP_215818206.1">
    <property type="nucleotide sequence ID" value="NZ_JAGSOY010000004.1"/>
</dbReference>
<dbReference type="InterPro" id="IPR007428">
    <property type="entry name" value="MlaA"/>
</dbReference>
<sequence length="473" mass="54013">MLLLADWEDDRIVVMKGSLYYLSLVLYQVIYKNYIGKYLCFLVLFSCLILCSSAALADYDFPIKNPFFATIATSPPEFRPQLIDESDILEKTFKLKIFPKRKVPKNLWDVAELPIHIAWQENKAPIVVVIAGTGGSYNEQKMDYLKKLFYGAGLHVLQISSPTNYDFITSASTTFVPGISPYDAVDLYYVVQKAFDYIQQNLKINVSEVFLTGYSLGALDAAFLGDLDAREKRINFSKILLLNPPVNLYTSITHLDKMIHAKIPGIESAEQFYNHIFNKLAKFFAEYGRINVDDAFLFDLQGSGQAMTREEMAALIGIVFRFAVADMNFTSNQLGKTGIYLPVKQRVTVSTSLTRYLRRVLVCDFECYVKQRVYPYWKQENPGKTLTDFMNNVSLNRIQSFLKNANYIGIMTNADDFILGEGDLQFIKDTFKDERYTIYPYGGHCGNLNFKQNARDILAFFDLALSRQEKSSL</sequence>
<feature type="transmembrane region" description="Helical" evidence="1">
    <location>
        <begin position="38"/>
        <end position="57"/>
    </location>
</feature>
<accession>A0ABS5Z7M1</accession>
<evidence type="ECO:0008006" key="4">
    <source>
        <dbReference type="Google" id="ProtNLM"/>
    </source>
</evidence>
<dbReference type="PANTHER" id="PTHR30035:SF1">
    <property type="entry name" value="AB HYDROLASE-1 DOMAIN-CONTAINING PROTEIN"/>
    <property type="match status" value="1"/>
</dbReference>
<name>A0ABS5Z7M1_9GAMM</name>
<dbReference type="SUPFAM" id="SSF53474">
    <property type="entry name" value="alpha/beta-Hydrolases"/>
    <property type="match status" value="2"/>
</dbReference>
<protein>
    <recommendedName>
        <fullName evidence="4">Serine/threonine protein kinase</fullName>
    </recommendedName>
</protein>
<keyword evidence="3" id="KW-1185">Reference proteome</keyword>
<organism evidence="2 3">
    <name type="scientific">Zooshikella harenae</name>
    <dbReference type="NCBI Taxonomy" id="2827238"/>
    <lineage>
        <taxon>Bacteria</taxon>
        <taxon>Pseudomonadati</taxon>
        <taxon>Pseudomonadota</taxon>
        <taxon>Gammaproteobacteria</taxon>
        <taxon>Oceanospirillales</taxon>
        <taxon>Zooshikellaceae</taxon>
        <taxon>Zooshikella</taxon>
    </lineage>
</organism>
<proteinExistence type="predicted"/>
<gene>
    <name evidence="2" type="ORF">KCG35_03140</name>
</gene>
<dbReference type="Gene3D" id="3.40.50.1820">
    <property type="entry name" value="alpha/beta hydrolase"/>
    <property type="match status" value="1"/>
</dbReference>
<keyword evidence="1" id="KW-0472">Membrane</keyword>
<comment type="caution">
    <text evidence="2">The sequence shown here is derived from an EMBL/GenBank/DDBJ whole genome shotgun (WGS) entry which is preliminary data.</text>
</comment>
<dbReference type="InterPro" id="IPR029058">
    <property type="entry name" value="AB_hydrolase_fold"/>
</dbReference>
<dbReference type="Proteomes" id="UP000690515">
    <property type="component" value="Unassembled WGS sequence"/>
</dbReference>
<keyword evidence="1" id="KW-1133">Transmembrane helix</keyword>
<evidence type="ECO:0000313" key="3">
    <source>
        <dbReference type="Proteomes" id="UP000690515"/>
    </source>
</evidence>
<evidence type="ECO:0000313" key="2">
    <source>
        <dbReference type="EMBL" id="MBU2710044.1"/>
    </source>
</evidence>
<dbReference type="PANTHER" id="PTHR30035">
    <property type="entry name" value="LIPOPROTEIN VACJ-RELATED"/>
    <property type="match status" value="1"/>
</dbReference>
<reference evidence="2 3" key="1">
    <citation type="submission" date="2021-04" db="EMBL/GenBank/DDBJ databases">
        <authorList>
            <person name="Pira H."/>
            <person name="Risdian C."/>
            <person name="Wink J."/>
        </authorList>
    </citation>
    <scope>NUCLEOTIDE SEQUENCE [LARGE SCALE GENOMIC DNA]</scope>
    <source>
        <strain evidence="2 3">WH53</strain>
    </source>
</reference>
<evidence type="ECO:0000256" key="1">
    <source>
        <dbReference type="SAM" id="Phobius"/>
    </source>
</evidence>
<feature type="transmembrane region" description="Helical" evidence="1">
    <location>
        <begin position="12"/>
        <end position="31"/>
    </location>
</feature>
<keyword evidence="1" id="KW-0812">Transmembrane</keyword>
<dbReference type="EMBL" id="JAGSOY010000004">
    <property type="protein sequence ID" value="MBU2710044.1"/>
    <property type="molecule type" value="Genomic_DNA"/>
</dbReference>